<keyword evidence="1" id="KW-0472">Membrane</keyword>
<dbReference type="Proteomes" id="UP001212997">
    <property type="component" value="Unassembled WGS sequence"/>
</dbReference>
<protein>
    <submittedName>
        <fullName evidence="2">Uncharacterized protein</fullName>
    </submittedName>
</protein>
<evidence type="ECO:0000313" key="3">
    <source>
        <dbReference type="Proteomes" id="UP001212997"/>
    </source>
</evidence>
<keyword evidence="1" id="KW-0812">Transmembrane</keyword>
<dbReference type="AlphaFoldDB" id="A0AAD5V8K1"/>
<name>A0AAD5V8K1_9APHY</name>
<comment type="caution">
    <text evidence="2">The sequence shown here is derived from an EMBL/GenBank/DDBJ whole genome shotgun (WGS) entry which is preliminary data.</text>
</comment>
<evidence type="ECO:0000313" key="2">
    <source>
        <dbReference type="EMBL" id="KAJ3488945.1"/>
    </source>
</evidence>
<feature type="transmembrane region" description="Helical" evidence="1">
    <location>
        <begin position="23"/>
        <end position="49"/>
    </location>
</feature>
<dbReference type="EMBL" id="JANAWD010000056">
    <property type="protein sequence ID" value="KAJ3488945.1"/>
    <property type="molecule type" value="Genomic_DNA"/>
</dbReference>
<proteinExistence type="predicted"/>
<keyword evidence="3" id="KW-1185">Reference proteome</keyword>
<evidence type="ECO:0000256" key="1">
    <source>
        <dbReference type="SAM" id="Phobius"/>
    </source>
</evidence>
<reference evidence="2" key="1">
    <citation type="submission" date="2022-07" db="EMBL/GenBank/DDBJ databases">
        <title>Genome Sequence of Physisporinus lineatus.</title>
        <authorList>
            <person name="Buettner E."/>
        </authorList>
    </citation>
    <scope>NUCLEOTIDE SEQUENCE</scope>
    <source>
        <strain evidence="2">VT162</strain>
    </source>
</reference>
<gene>
    <name evidence="2" type="ORF">NLI96_g2477</name>
</gene>
<organism evidence="2 3">
    <name type="scientific">Meripilus lineatus</name>
    <dbReference type="NCBI Taxonomy" id="2056292"/>
    <lineage>
        <taxon>Eukaryota</taxon>
        <taxon>Fungi</taxon>
        <taxon>Dikarya</taxon>
        <taxon>Basidiomycota</taxon>
        <taxon>Agaricomycotina</taxon>
        <taxon>Agaricomycetes</taxon>
        <taxon>Polyporales</taxon>
        <taxon>Meripilaceae</taxon>
        <taxon>Meripilus</taxon>
    </lineage>
</organism>
<accession>A0AAD5V8K1</accession>
<feature type="transmembrane region" description="Helical" evidence="1">
    <location>
        <begin position="69"/>
        <end position="87"/>
    </location>
</feature>
<sequence>MSEVVIYPSVYESGRKWLVIHSLYAVVTSFAAALDPELVFGAMGPLLVAVEQTTGLPHFAPDTPEARNALVTALAFSIGIGSIYFLYSGPWWHYGGKVMVEGSPM</sequence>
<keyword evidence="1" id="KW-1133">Transmembrane helix</keyword>